<proteinExistence type="predicted"/>
<dbReference type="EMBL" id="AJTF01000010">
    <property type="protein sequence ID" value="EIJ28422.1"/>
    <property type="molecule type" value="Genomic_DNA"/>
</dbReference>
<reference evidence="1 2" key="1">
    <citation type="journal article" date="2013" name="Genome Announc.">
        <title>Draft Genome Sequences of Two Pairs of Human Intestinal Bifidobacterium longum subsp. longum Strains, 44B and 1-6B and 35B and 2-2B, Consecutively Isolated from Two Children after a 5-Year Time Period.</title>
        <authorList>
            <person name="Shkoporov A.N."/>
            <person name="Efimov B.A."/>
            <person name="Khokhlova E.V."/>
            <person name="Chaplin A.V."/>
            <person name="Kafarskaya L.I."/>
            <person name="Durkin A.S."/>
            <person name="McCorrison J."/>
            <person name="Torralba M."/>
            <person name="Gillis M."/>
            <person name="Sutton G."/>
            <person name="Weibel D.B."/>
            <person name="Nelson K.E."/>
            <person name="Smeianov V.V."/>
        </authorList>
    </citation>
    <scope>NUCLEOTIDE SEQUENCE [LARGE SCALE GENOMIC DNA]</scope>
    <source>
        <strain evidence="1 2">1-6B</strain>
    </source>
</reference>
<organism evidence="1 2">
    <name type="scientific">Bifidobacterium longum subsp. longum 1-6B</name>
    <dbReference type="NCBI Taxonomy" id="1161744"/>
    <lineage>
        <taxon>Bacteria</taxon>
        <taxon>Bacillati</taxon>
        <taxon>Actinomycetota</taxon>
        <taxon>Actinomycetes</taxon>
        <taxon>Bifidobacteriales</taxon>
        <taxon>Bifidobacteriaceae</taxon>
        <taxon>Bifidobacterium</taxon>
    </lineage>
</organism>
<protein>
    <submittedName>
        <fullName evidence="1">Uncharacterized protein</fullName>
    </submittedName>
</protein>
<accession>A0AA87IHV6</accession>
<gene>
    <name evidence="1" type="ORF">HMPREF1313_2207</name>
</gene>
<evidence type="ECO:0000313" key="1">
    <source>
        <dbReference type="EMBL" id="EIJ28422.1"/>
    </source>
</evidence>
<dbReference type="Proteomes" id="UP000006410">
    <property type="component" value="Unassembled WGS sequence"/>
</dbReference>
<comment type="caution">
    <text evidence="1">The sequence shown here is derived from an EMBL/GenBank/DDBJ whole genome shotgun (WGS) entry which is preliminary data.</text>
</comment>
<name>A0AA87IHV6_BIFLL</name>
<dbReference type="AlphaFoldDB" id="A0AA87IHV6"/>
<evidence type="ECO:0000313" key="2">
    <source>
        <dbReference type="Proteomes" id="UP000006410"/>
    </source>
</evidence>
<sequence>MTGCEKVNLDGHAIEFLRHAVEHMNLLRIGNAKRIILISEQRK</sequence>